<comment type="similarity">
    <text evidence="4">Belongs to the glycosyltransferase 2 family.</text>
</comment>
<feature type="transmembrane region" description="Helical" evidence="14">
    <location>
        <begin position="353"/>
        <end position="375"/>
    </location>
</feature>
<keyword evidence="8 14" id="KW-0812">Transmembrane</keyword>
<dbReference type="AlphaFoldDB" id="A0A066YW86"/>
<evidence type="ECO:0000256" key="6">
    <source>
        <dbReference type="ARBA" id="ARBA00022676"/>
    </source>
</evidence>
<keyword evidence="6" id="KW-0328">Glycosyltransferase</keyword>
<comment type="caution">
    <text evidence="17">The sequence shown here is derived from an EMBL/GenBank/DDBJ whole genome shotgun (WGS) entry which is preliminary data.</text>
</comment>
<sequence length="384" mass="41757">MEIVVPVYNEQHSLERCVEELHAYLSETFPYDYLITVADNASVDGTWEVAAGLAERIPQVRAVHLDLKGRGRALRQVWGESEADVVAYMDVDLSTGLEAFLPLVAPLLSGHSDLAIGSRLHRGSAVVRGPKREFISRTYNFLLRATMAAKFSDAQCGFKAGRTEVVKRLLDRVEDNAWFFDTELLLLAEASGLRIHEVPVDWVDDPDSRVDIVRTALDDLKGMLRVARRTLAGKGAVELPSRVRQARVPVGLGWQAVSFAVIGVLCTVAYMLLFLALRQLVPALAANALALGVTAVFNTAANRRFTFGITGRRDALKHQLEGGLAFLVGLALTSGAVAVLHAASPHAGHGVELAVLVAANAAATLVRFVLLRAWVFNPRRGRTP</sequence>
<dbReference type="eggNOG" id="COG1215">
    <property type="taxonomic scope" value="Bacteria"/>
</dbReference>
<dbReference type="EMBL" id="JNBY01000093">
    <property type="protein sequence ID" value="KDN84219.1"/>
    <property type="molecule type" value="Genomic_DNA"/>
</dbReference>
<evidence type="ECO:0000256" key="11">
    <source>
        <dbReference type="ARBA" id="ARBA00022989"/>
    </source>
</evidence>
<feature type="domain" description="Glycosyltransferase 2-like" evidence="15">
    <location>
        <begin position="3"/>
        <end position="169"/>
    </location>
</feature>
<feature type="transmembrane region" description="Helical" evidence="14">
    <location>
        <begin position="283"/>
        <end position="301"/>
    </location>
</feature>
<dbReference type="EC" id="2.4.1.117" evidence="5"/>
<evidence type="ECO:0000256" key="3">
    <source>
        <dbReference type="ARBA" id="ARBA00004922"/>
    </source>
</evidence>
<dbReference type="HOGENOM" id="CLU_033536_3_0_11"/>
<dbReference type="PATRIC" id="fig|1348663.4.peg.3865"/>
<evidence type="ECO:0000259" key="16">
    <source>
        <dbReference type="Pfam" id="PF04138"/>
    </source>
</evidence>
<keyword evidence="9" id="KW-0256">Endoplasmic reticulum</keyword>
<evidence type="ECO:0000256" key="9">
    <source>
        <dbReference type="ARBA" id="ARBA00022824"/>
    </source>
</evidence>
<dbReference type="Gene3D" id="3.90.550.10">
    <property type="entry name" value="Spore Coat Polysaccharide Biosynthesis Protein SpsA, Chain A"/>
    <property type="match status" value="1"/>
</dbReference>
<dbReference type="GO" id="GO:0000271">
    <property type="term" value="P:polysaccharide biosynthetic process"/>
    <property type="evidence" value="ECO:0007669"/>
    <property type="project" value="InterPro"/>
</dbReference>
<gene>
    <name evidence="17" type="ORF">KCH_40100</name>
</gene>
<protein>
    <recommendedName>
        <fullName evidence="5">dolichyl-phosphate beta-glucosyltransferase</fullName>
        <ecNumber evidence="5">2.4.1.117</ecNumber>
    </recommendedName>
</protein>
<evidence type="ECO:0000256" key="4">
    <source>
        <dbReference type="ARBA" id="ARBA00006739"/>
    </source>
</evidence>
<dbReference type="GO" id="GO:0004581">
    <property type="term" value="F:dolichyl-phosphate beta-glucosyltransferase activity"/>
    <property type="evidence" value="ECO:0007669"/>
    <property type="project" value="UniProtKB-EC"/>
</dbReference>
<dbReference type="Proteomes" id="UP000027178">
    <property type="component" value="Unassembled WGS sequence"/>
</dbReference>
<keyword evidence="10" id="KW-0735">Signal-anchor</keyword>
<accession>A0A066YW86</accession>
<evidence type="ECO:0000256" key="5">
    <source>
        <dbReference type="ARBA" id="ARBA00012583"/>
    </source>
</evidence>
<feature type="transmembrane region" description="Helical" evidence="14">
    <location>
        <begin position="322"/>
        <end position="341"/>
    </location>
</feature>
<evidence type="ECO:0000256" key="2">
    <source>
        <dbReference type="ARBA" id="ARBA00004389"/>
    </source>
</evidence>
<feature type="domain" description="GtrA/DPMS transmembrane" evidence="16">
    <location>
        <begin position="259"/>
        <end position="376"/>
    </location>
</feature>
<keyword evidence="18" id="KW-1185">Reference proteome</keyword>
<dbReference type="InterPro" id="IPR007267">
    <property type="entry name" value="GtrA_DPMS_TM"/>
</dbReference>
<dbReference type="CDD" id="cd04188">
    <property type="entry name" value="DPG_synthase"/>
    <property type="match status" value="1"/>
</dbReference>
<dbReference type="Pfam" id="PF00535">
    <property type="entry name" value="Glycos_transf_2"/>
    <property type="match status" value="1"/>
</dbReference>
<evidence type="ECO:0000313" key="17">
    <source>
        <dbReference type="EMBL" id="KDN84219.1"/>
    </source>
</evidence>
<reference evidence="17 18" key="1">
    <citation type="submission" date="2014-05" db="EMBL/GenBank/DDBJ databases">
        <title>Draft Genome Sequence of Kitasatospora cheerisanensis KCTC 2395.</title>
        <authorList>
            <person name="Nam D.H."/>
        </authorList>
    </citation>
    <scope>NUCLEOTIDE SEQUENCE [LARGE SCALE GENOMIC DNA]</scope>
    <source>
        <strain evidence="17 18">KCTC 2395</strain>
    </source>
</reference>
<evidence type="ECO:0000256" key="8">
    <source>
        <dbReference type="ARBA" id="ARBA00022692"/>
    </source>
</evidence>
<dbReference type="PANTHER" id="PTHR10859:SF91">
    <property type="entry name" value="DOLICHYL-PHOSPHATE BETA-GLUCOSYLTRANSFERASE"/>
    <property type="match status" value="1"/>
</dbReference>
<evidence type="ECO:0000256" key="14">
    <source>
        <dbReference type="SAM" id="Phobius"/>
    </source>
</evidence>
<evidence type="ECO:0000256" key="10">
    <source>
        <dbReference type="ARBA" id="ARBA00022968"/>
    </source>
</evidence>
<keyword evidence="11 14" id="KW-1133">Transmembrane helix</keyword>
<dbReference type="Pfam" id="PF04138">
    <property type="entry name" value="GtrA_DPMS_TM"/>
    <property type="match status" value="1"/>
</dbReference>
<keyword evidence="7" id="KW-0808">Transferase</keyword>
<name>A0A066YW86_9ACTN</name>
<keyword evidence="12 14" id="KW-0472">Membrane</keyword>
<proteinExistence type="inferred from homology"/>
<evidence type="ECO:0000256" key="1">
    <source>
        <dbReference type="ARBA" id="ARBA00004141"/>
    </source>
</evidence>
<comment type="pathway">
    <text evidence="3">Protein modification; protein glycosylation.</text>
</comment>
<dbReference type="InterPro" id="IPR001173">
    <property type="entry name" value="Glyco_trans_2-like"/>
</dbReference>
<evidence type="ECO:0000313" key="18">
    <source>
        <dbReference type="Proteomes" id="UP000027178"/>
    </source>
</evidence>
<evidence type="ECO:0000256" key="13">
    <source>
        <dbReference type="ARBA" id="ARBA00045097"/>
    </source>
</evidence>
<dbReference type="InterPro" id="IPR029044">
    <property type="entry name" value="Nucleotide-diphossugar_trans"/>
</dbReference>
<dbReference type="InterPro" id="IPR035518">
    <property type="entry name" value="DPG_synthase"/>
</dbReference>
<evidence type="ECO:0000256" key="12">
    <source>
        <dbReference type="ARBA" id="ARBA00023136"/>
    </source>
</evidence>
<feature type="transmembrane region" description="Helical" evidence="14">
    <location>
        <begin position="252"/>
        <end position="277"/>
    </location>
</feature>
<dbReference type="GO" id="GO:0016020">
    <property type="term" value="C:membrane"/>
    <property type="evidence" value="ECO:0007669"/>
    <property type="project" value="UniProtKB-SubCell"/>
</dbReference>
<evidence type="ECO:0000259" key="15">
    <source>
        <dbReference type="Pfam" id="PF00535"/>
    </source>
</evidence>
<dbReference type="GO" id="GO:0006487">
    <property type="term" value="P:protein N-linked glycosylation"/>
    <property type="evidence" value="ECO:0007669"/>
    <property type="project" value="TreeGrafter"/>
</dbReference>
<organism evidence="17 18">
    <name type="scientific">Kitasatospora cheerisanensis KCTC 2395</name>
    <dbReference type="NCBI Taxonomy" id="1348663"/>
    <lineage>
        <taxon>Bacteria</taxon>
        <taxon>Bacillati</taxon>
        <taxon>Actinomycetota</taxon>
        <taxon>Actinomycetes</taxon>
        <taxon>Kitasatosporales</taxon>
        <taxon>Streptomycetaceae</taxon>
        <taxon>Kitasatospora</taxon>
    </lineage>
</organism>
<dbReference type="SUPFAM" id="SSF53448">
    <property type="entry name" value="Nucleotide-diphospho-sugar transferases"/>
    <property type="match status" value="1"/>
</dbReference>
<comment type="catalytic activity">
    <reaction evidence="13">
        <text>a di-trans,poly-cis-dolichyl phosphate + UDP-alpha-D-glucose = a di-trans,poly-cis-dolichyl beta-D-glucosyl phosphate + UDP</text>
        <dbReference type="Rhea" id="RHEA:15401"/>
        <dbReference type="Rhea" id="RHEA-COMP:19498"/>
        <dbReference type="Rhea" id="RHEA-COMP:19502"/>
        <dbReference type="ChEBI" id="CHEBI:57525"/>
        <dbReference type="ChEBI" id="CHEBI:57683"/>
        <dbReference type="ChEBI" id="CHEBI:58223"/>
        <dbReference type="ChEBI" id="CHEBI:58885"/>
        <dbReference type="EC" id="2.4.1.117"/>
    </reaction>
    <physiologicalReaction direction="left-to-right" evidence="13">
        <dbReference type="Rhea" id="RHEA:15402"/>
    </physiologicalReaction>
</comment>
<dbReference type="PANTHER" id="PTHR10859">
    <property type="entry name" value="GLYCOSYL TRANSFERASE"/>
    <property type="match status" value="1"/>
</dbReference>
<comment type="subcellular location">
    <subcellularLocation>
        <location evidence="2">Endoplasmic reticulum membrane</location>
        <topology evidence="2">Single-pass membrane protein</topology>
    </subcellularLocation>
    <subcellularLocation>
        <location evidence="1">Membrane</location>
        <topology evidence="1">Multi-pass membrane protein</topology>
    </subcellularLocation>
</comment>
<evidence type="ECO:0000256" key="7">
    <source>
        <dbReference type="ARBA" id="ARBA00022679"/>
    </source>
</evidence>